<dbReference type="GeneID" id="93860981"/>
<dbReference type="AlphaFoldDB" id="A0A2Z5QZV6"/>
<proteinExistence type="predicted"/>
<reference evidence="1 2" key="1">
    <citation type="submission" date="2016-10" db="EMBL/GenBank/DDBJ databases">
        <title>Genome sequence of Rothia aeria strain JCM11412.</title>
        <authorList>
            <person name="Nambu T."/>
        </authorList>
    </citation>
    <scope>NUCLEOTIDE SEQUENCE [LARGE SCALE GENOMIC DNA]</scope>
    <source>
        <strain evidence="1 2">JCM 11412</strain>
    </source>
</reference>
<accession>A0A2Z5QZV6</accession>
<dbReference type="Proteomes" id="UP000250241">
    <property type="component" value="Chromosome"/>
</dbReference>
<dbReference type="EMBL" id="AP017895">
    <property type="protein sequence ID" value="BAV87896.1"/>
    <property type="molecule type" value="Genomic_DNA"/>
</dbReference>
<evidence type="ECO:0000313" key="2">
    <source>
        <dbReference type="Proteomes" id="UP000250241"/>
    </source>
</evidence>
<name>A0A2Z5QZV6_9MICC</name>
<dbReference type="KEGG" id="raj:RA11412_1597"/>
<dbReference type="Pfam" id="PF00395">
    <property type="entry name" value="SLH"/>
    <property type="match status" value="1"/>
</dbReference>
<dbReference type="PROSITE" id="PS51272">
    <property type="entry name" value="SLH"/>
    <property type="match status" value="1"/>
</dbReference>
<gene>
    <name evidence="1" type="ORF">RA11412_1597</name>
</gene>
<keyword evidence="2" id="KW-1185">Reference proteome</keyword>
<evidence type="ECO:0000313" key="1">
    <source>
        <dbReference type="EMBL" id="BAV87896.1"/>
    </source>
</evidence>
<sequence length="592" mass="64519">MGNSFSPHNLPKRACALTLAGALALPLGAALAPAALAAETPAAAQVTGQPAASGPKLTVDTPNLDLIEGGTITVRGTGFTEQHREQDGSLAIAFGPRSMFVEGSRQKMQRVPNLYTTVIPKDKINADGSFEIQLNVPGNAIDPAKGPYSIGTFKLDVDSEYFYGTMTGVSVPLNTVTGEVQRLSIRNNQLNPVDKQASLTVEGLNFSNIPAGSTSYAQIVEVDANGKPQGEPLASKDITFAAQDGKNTSSFTSTLEYSGFKVDASKRYAYIVYNRHNGQVNEIARANLPVKDAQPRVKYNGETINTTKSYNRVSVWATNFRLDEGDSFELVLREKGTGTVVKRVEQDLQTAMFGDGSGAIVAMGVNGSQVSASKQYEVTVSVKSQDPSRAISRTIDVPAVTSQQEVRKQKSRFVDMESSQRYYQSATWAVDQNVLEARDGRFSPSERVTRGQLVEALYRMAGSPDIQLPAQSPYRDISTSNPRYKAIVWARQQNIGNDYGDGSFHADDSVNRQTLVSFMYRAAGKPNVTLPKYSPFTDVRAGSNIYYRDMVWAQQKGVVLDAQSKEFNPRAQVSRAEAAQFLYQYANATRTR</sequence>
<dbReference type="InterPro" id="IPR001119">
    <property type="entry name" value="SLH_dom"/>
</dbReference>
<dbReference type="RefSeq" id="WP_128087698.1">
    <property type="nucleotide sequence ID" value="NZ_CP068102.1"/>
</dbReference>
<organism evidence="1 2">
    <name type="scientific">Rothia aeria</name>
    <dbReference type="NCBI Taxonomy" id="172042"/>
    <lineage>
        <taxon>Bacteria</taxon>
        <taxon>Bacillati</taxon>
        <taxon>Actinomycetota</taxon>
        <taxon>Actinomycetes</taxon>
        <taxon>Micrococcales</taxon>
        <taxon>Micrococcaceae</taxon>
        <taxon>Rothia</taxon>
    </lineage>
</organism>
<protein>
    <submittedName>
        <fullName evidence="1">Glycerol-3-phosphate ABC transporter</fullName>
    </submittedName>
</protein>